<proteinExistence type="predicted"/>
<dbReference type="Pfam" id="PF07963">
    <property type="entry name" value="N_methyl"/>
    <property type="match status" value="1"/>
</dbReference>
<sequence>MTSRARGFTLIELLLAISILAVIAVLGWRGLDSIMRSRGTLTADMEQTRGLQLAFAQLQSDCENLASSTVLHNRAYMQAEDNRVTLVRLVMAENQATRLQVVSYRINDGVLTRRESASTRELLQLDTMWQAALGDTDAGATVALQSNVQAMSARFWIPGATSASAGGWRAANGVSTVATSGVISSLPTGLEVSLTLRSQSDSMVKSFLLGPL</sequence>
<accession>A0A6I2KZC9</accession>
<evidence type="ECO:0000256" key="7">
    <source>
        <dbReference type="ARBA" id="ARBA00023136"/>
    </source>
</evidence>
<evidence type="ECO:0000256" key="5">
    <source>
        <dbReference type="ARBA" id="ARBA00022692"/>
    </source>
</evidence>
<keyword evidence="10" id="KW-1185">Reference proteome</keyword>
<keyword evidence="3" id="KW-0488">Methylation</keyword>
<evidence type="ECO:0000256" key="1">
    <source>
        <dbReference type="ARBA" id="ARBA00004377"/>
    </source>
</evidence>
<dbReference type="Proteomes" id="UP000433309">
    <property type="component" value="Unassembled WGS sequence"/>
</dbReference>
<comment type="caution">
    <text evidence="9">The sequence shown here is derived from an EMBL/GenBank/DDBJ whole genome shotgun (WGS) entry which is preliminary data.</text>
</comment>
<evidence type="ECO:0000256" key="4">
    <source>
        <dbReference type="ARBA" id="ARBA00022519"/>
    </source>
</evidence>
<dbReference type="PROSITE" id="PS00409">
    <property type="entry name" value="PROKAR_NTER_METHYL"/>
    <property type="match status" value="1"/>
</dbReference>
<dbReference type="GO" id="GO:0005886">
    <property type="term" value="C:plasma membrane"/>
    <property type="evidence" value="ECO:0007669"/>
    <property type="project" value="UniProtKB-SubCell"/>
</dbReference>
<keyword evidence="7 8" id="KW-0472">Membrane</keyword>
<evidence type="ECO:0000313" key="10">
    <source>
        <dbReference type="Proteomes" id="UP000433309"/>
    </source>
</evidence>
<dbReference type="AlphaFoldDB" id="A0A6I2KZC9"/>
<keyword evidence="6 8" id="KW-1133">Transmembrane helix</keyword>
<keyword evidence="5 8" id="KW-0812">Transmembrane</keyword>
<dbReference type="NCBIfam" id="TIGR02532">
    <property type="entry name" value="IV_pilin_GFxxxE"/>
    <property type="match status" value="1"/>
</dbReference>
<evidence type="ECO:0000256" key="2">
    <source>
        <dbReference type="ARBA" id="ARBA00022475"/>
    </source>
</evidence>
<dbReference type="RefSeq" id="WP_154376983.1">
    <property type="nucleotide sequence ID" value="NZ_WKJK01000006.1"/>
</dbReference>
<dbReference type="InterPro" id="IPR012902">
    <property type="entry name" value="N_methyl_site"/>
</dbReference>
<evidence type="ECO:0000313" key="9">
    <source>
        <dbReference type="EMBL" id="MRW91003.1"/>
    </source>
</evidence>
<evidence type="ECO:0000256" key="8">
    <source>
        <dbReference type="SAM" id="Phobius"/>
    </source>
</evidence>
<dbReference type="InterPro" id="IPR051621">
    <property type="entry name" value="T2SS_protein_J"/>
</dbReference>
<evidence type="ECO:0000256" key="3">
    <source>
        <dbReference type="ARBA" id="ARBA00022481"/>
    </source>
</evidence>
<keyword evidence="4" id="KW-0997">Cell inner membrane</keyword>
<dbReference type="GO" id="GO:0015628">
    <property type="term" value="P:protein secretion by the type II secretion system"/>
    <property type="evidence" value="ECO:0007669"/>
    <property type="project" value="TreeGrafter"/>
</dbReference>
<feature type="transmembrane region" description="Helical" evidence="8">
    <location>
        <begin position="6"/>
        <end position="28"/>
    </location>
</feature>
<dbReference type="EMBL" id="WKJK01000006">
    <property type="protein sequence ID" value="MRW91003.1"/>
    <property type="molecule type" value="Genomic_DNA"/>
</dbReference>
<gene>
    <name evidence="9" type="ORF">GJ699_13485</name>
</gene>
<name>A0A6I2KZC9_9BURK</name>
<dbReference type="PANTHER" id="PTHR39583:SF2">
    <property type="entry name" value="TYPE II SECRETION SYSTEM PROTEIN J"/>
    <property type="match status" value="1"/>
</dbReference>
<comment type="subcellular location">
    <subcellularLocation>
        <location evidence="1">Cell inner membrane</location>
        <topology evidence="1">Single-pass membrane protein</topology>
    </subcellularLocation>
</comment>
<evidence type="ECO:0000256" key="6">
    <source>
        <dbReference type="ARBA" id="ARBA00022989"/>
    </source>
</evidence>
<dbReference type="SUPFAM" id="SSF54523">
    <property type="entry name" value="Pili subunits"/>
    <property type="match status" value="1"/>
</dbReference>
<organism evidence="9 10">
    <name type="scientific">Duganella guangzhouensis</name>
    <dbReference type="NCBI Taxonomy" id="2666084"/>
    <lineage>
        <taxon>Bacteria</taxon>
        <taxon>Pseudomonadati</taxon>
        <taxon>Pseudomonadota</taxon>
        <taxon>Betaproteobacteria</taxon>
        <taxon>Burkholderiales</taxon>
        <taxon>Oxalobacteraceae</taxon>
        <taxon>Telluria group</taxon>
        <taxon>Duganella</taxon>
    </lineage>
</organism>
<keyword evidence="2" id="KW-1003">Cell membrane</keyword>
<dbReference type="PANTHER" id="PTHR39583">
    <property type="entry name" value="TYPE II SECRETION SYSTEM PROTEIN J-RELATED"/>
    <property type="match status" value="1"/>
</dbReference>
<protein>
    <submittedName>
        <fullName evidence="9">Prepilin-type N-terminal cleavage/methylation domain-containing protein</fullName>
    </submittedName>
</protein>
<dbReference type="InterPro" id="IPR045584">
    <property type="entry name" value="Pilin-like"/>
</dbReference>
<reference evidence="9 10" key="1">
    <citation type="submission" date="2019-11" db="EMBL/GenBank/DDBJ databases">
        <title>Novel species isolated from a subtropical stream in China.</title>
        <authorList>
            <person name="Lu H."/>
        </authorList>
    </citation>
    <scope>NUCLEOTIDE SEQUENCE [LARGE SCALE GENOMIC DNA]</scope>
    <source>
        <strain evidence="9 10">FT80W</strain>
    </source>
</reference>